<dbReference type="InterPro" id="IPR032807">
    <property type="entry name" value="GNVR"/>
</dbReference>
<feature type="domain" description="Polysaccharide chain length determinant N-terminal" evidence="8">
    <location>
        <begin position="8"/>
        <end position="100"/>
    </location>
</feature>
<feature type="transmembrane region" description="Helical" evidence="7">
    <location>
        <begin position="181"/>
        <end position="198"/>
    </location>
</feature>
<evidence type="ECO:0000256" key="4">
    <source>
        <dbReference type="ARBA" id="ARBA00022692"/>
    </source>
</evidence>
<evidence type="ECO:0000256" key="6">
    <source>
        <dbReference type="ARBA" id="ARBA00023136"/>
    </source>
</evidence>
<dbReference type="InterPro" id="IPR003856">
    <property type="entry name" value="LPS_length_determ_N"/>
</dbReference>
<dbReference type="EMBL" id="DVNM01000004">
    <property type="protein sequence ID" value="HIU68474.1"/>
    <property type="molecule type" value="Genomic_DNA"/>
</dbReference>
<dbReference type="AlphaFoldDB" id="A0A9D1MTN5"/>
<evidence type="ECO:0000313" key="10">
    <source>
        <dbReference type="EMBL" id="HIU68474.1"/>
    </source>
</evidence>
<evidence type="ECO:0000256" key="1">
    <source>
        <dbReference type="ARBA" id="ARBA00004651"/>
    </source>
</evidence>
<reference evidence="10" key="2">
    <citation type="journal article" date="2021" name="PeerJ">
        <title>Extensive microbial diversity within the chicken gut microbiome revealed by metagenomics and culture.</title>
        <authorList>
            <person name="Gilroy R."/>
            <person name="Ravi A."/>
            <person name="Getino M."/>
            <person name="Pursley I."/>
            <person name="Horton D.L."/>
            <person name="Alikhan N.F."/>
            <person name="Baker D."/>
            <person name="Gharbi K."/>
            <person name="Hall N."/>
            <person name="Watson M."/>
            <person name="Adriaenssens E.M."/>
            <person name="Foster-Nyarko E."/>
            <person name="Jarju S."/>
            <person name="Secka A."/>
            <person name="Antonio M."/>
            <person name="Oren A."/>
            <person name="Chaudhuri R.R."/>
            <person name="La Ragione R."/>
            <person name="Hildebrand F."/>
            <person name="Pallen M.J."/>
        </authorList>
    </citation>
    <scope>NUCLEOTIDE SEQUENCE</scope>
    <source>
        <strain evidence="10">CHK176-6737</strain>
    </source>
</reference>
<evidence type="ECO:0000313" key="11">
    <source>
        <dbReference type="Proteomes" id="UP000824125"/>
    </source>
</evidence>
<comment type="caution">
    <text evidence="10">The sequence shown here is derived from an EMBL/GenBank/DDBJ whole genome shotgun (WGS) entry which is preliminary data.</text>
</comment>
<accession>A0A9D1MTN5</accession>
<keyword evidence="5 7" id="KW-1133">Transmembrane helix</keyword>
<dbReference type="GO" id="GO:0005886">
    <property type="term" value="C:plasma membrane"/>
    <property type="evidence" value="ECO:0007669"/>
    <property type="project" value="UniProtKB-SubCell"/>
</dbReference>
<proteinExistence type="inferred from homology"/>
<keyword evidence="4 7" id="KW-0812">Transmembrane</keyword>
<dbReference type="Proteomes" id="UP000824125">
    <property type="component" value="Unassembled WGS sequence"/>
</dbReference>
<evidence type="ECO:0000256" key="5">
    <source>
        <dbReference type="ARBA" id="ARBA00022989"/>
    </source>
</evidence>
<organism evidence="10 11">
    <name type="scientific">Candidatus Scybalenecus merdavium</name>
    <dbReference type="NCBI Taxonomy" id="2840939"/>
    <lineage>
        <taxon>Bacteria</taxon>
        <taxon>Bacillati</taxon>
        <taxon>Bacillota</taxon>
        <taxon>Clostridia</taxon>
        <taxon>Eubacteriales</taxon>
        <taxon>Oscillospiraceae</taxon>
        <taxon>Oscillospiraceae incertae sedis</taxon>
        <taxon>Candidatus Scybalenecus</taxon>
    </lineage>
</organism>
<keyword evidence="6 7" id="KW-0472">Membrane</keyword>
<protein>
    <recommendedName>
        <fullName evidence="12">Polysaccharide chain length determinant N-terminal domain-containing protein</fullName>
    </recommendedName>
</protein>
<evidence type="ECO:0000256" key="2">
    <source>
        <dbReference type="ARBA" id="ARBA00006683"/>
    </source>
</evidence>
<feature type="transmembrane region" description="Helical" evidence="7">
    <location>
        <begin position="21"/>
        <end position="44"/>
    </location>
</feature>
<evidence type="ECO:0000259" key="9">
    <source>
        <dbReference type="Pfam" id="PF13807"/>
    </source>
</evidence>
<evidence type="ECO:0000259" key="8">
    <source>
        <dbReference type="Pfam" id="PF02706"/>
    </source>
</evidence>
<reference evidence="10" key="1">
    <citation type="submission" date="2020-10" db="EMBL/GenBank/DDBJ databases">
        <authorList>
            <person name="Gilroy R."/>
        </authorList>
    </citation>
    <scope>NUCLEOTIDE SEQUENCE</scope>
    <source>
        <strain evidence="10">CHK176-6737</strain>
    </source>
</reference>
<gene>
    <name evidence="10" type="ORF">IAD23_00770</name>
</gene>
<sequence length="243" mass="26259">MEHKNDMEIDLKKIALMMKKRILPISLCTLFGAVLSAAVTVFFITPQYAAEVKMYVFASTDRSDTGTITAGEIAASESLIGTYIVVLESDTVLDEVAAQLQTPIQPEEIRRRLQISAIDDSAAFRVRVTTDDAALSAAIANTIADVAPQRIMDVVGAGGVEIIDRAKVPQSPVSPNRLQNTLLGALAGFVLSFAFFFLKELFDTTIRSEEDLTGEFGLPMLGIIPALTPHTTARQSRKQTGGI</sequence>
<name>A0A9D1MTN5_9FIRM</name>
<feature type="domain" description="Tyrosine-protein kinase G-rich" evidence="9">
    <location>
        <begin position="149"/>
        <end position="200"/>
    </location>
</feature>
<evidence type="ECO:0000256" key="3">
    <source>
        <dbReference type="ARBA" id="ARBA00022475"/>
    </source>
</evidence>
<dbReference type="InterPro" id="IPR050445">
    <property type="entry name" value="Bact_polysacc_biosynth/exp"/>
</dbReference>
<dbReference type="PANTHER" id="PTHR32309">
    <property type="entry name" value="TYROSINE-PROTEIN KINASE"/>
    <property type="match status" value="1"/>
</dbReference>
<dbReference type="PANTHER" id="PTHR32309:SF31">
    <property type="entry name" value="CAPSULAR EXOPOLYSACCHARIDE FAMILY"/>
    <property type="match status" value="1"/>
</dbReference>
<comment type="subcellular location">
    <subcellularLocation>
        <location evidence="1">Cell membrane</location>
        <topology evidence="1">Multi-pass membrane protein</topology>
    </subcellularLocation>
</comment>
<dbReference type="Pfam" id="PF02706">
    <property type="entry name" value="Wzz"/>
    <property type="match status" value="1"/>
</dbReference>
<keyword evidence="3" id="KW-1003">Cell membrane</keyword>
<dbReference type="Pfam" id="PF13807">
    <property type="entry name" value="GNVR"/>
    <property type="match status" value="1"/>
</dbReference>
<evidence type="ECO:0008006" key="12">
    <source>
        <dbReference type="Google" id="ProtNLM"/>
    </source>
</evidence>
<comment type="similarity">
    <text evidence="2">Belongs to the CpsC/CapA family.</text>
</comment>
<evidence type="ECO:0000256" key="7">
    <source>
        <dbReference type="SAM" id="Phobius"/>
    </source>
</evidence>